<evidence type="ECO:0000313" key="1">
    <source>
        <dbReference type="EMBL" id="OYR09142.1"/>
    </source>
</evidence>
<keyword evidence="2" id="KW-1185">Reference proteome</keyword>
<proteinExistence type="predicted"/>
<dbReference type="EMBL" id="NNRL01000164">
    <property type="protein sequence ID" value="OYR09142.1"/>
    <property type="molecule type" value="Genomic_DNA"/>
</dbReference>
<dbReference type="Proteomes" id="UP000216478">
    <property type="component" value="Unassembled WGS sequence"/>
</dbReference>
<comment type="caution">
    <text evidence="1">The sequence shown here is derived from an EMBL/GenBank/DDBJ whole genome shotgun (WGS) entry which is preliminary data.</text>
</comment>
<organism evidence="1 2">
    <name type="scientific">Brucella grignonensis</name>
    <dbReference type="NCBI Taxonomy" id="94627"/>
    <lineage>
        <taxon>Bacteria</taxon>
        <taxon>Pseudomonadati</taxon>
        <taxon>Pseudomonadota</taxon>
        <taxon>Alphaproteobacteria</taxon>
        <taxon>Hyphomicrobiales</taxon>
        <taxon>Brucellaceae</taxon>
        <taxon>Brucella/Ochrobactrum group</taxon>
        <taxon>Brucella</taxon>
    </lineage>
</organism>
<protein>
    <submittedName>
        <fullName evidence="1">Uncharacterized protein</fullName>
    </submittedName>
</protein>
<dbReference type="AlphaFoldDB" id="A0A256F2S8"/>
<name>A0A256F2S8_9HYPH</name>
<accession>A0A256F2S8</accession>
<reference evidence="1 2" key="1">
    <citation type="submission" date="2017-07" db="EMBL/GenBank/DDBJ databases">
        <title>Phylogenetic study on the rhizospheric bacterium Ochrobactrum sp. A44.</title>
        <authorList>
            <person name="Krzyzanowska D.M."/>
            <person name="Ossowicki A."/>
            <person name="Rajewska M."/>
            <person name="Maciag T."/>
            <person name="Kaczynski Z."/>
            <person name="Czerwicka M."/>
            <person name="Jafra S."/>
        </authorList>
    </citation>
    <scope>NUCLEOTIDE SEQUENCE [LARGE SCALE GENOMIC DNA]</scope>
    <source>
        <strain evidence="1 2">OgA9a</strain>
    </source>
</reference>
<evidence type="ECO:0000313" key="2">
    <source>
        <dbReference type="Proteomes" id="UP000216478"/>
    </source>
</evidence>
<gene>
    <name evidence="1" type="ORF">CEV33_2868</name>
</gene>
<sequence>MAIRWFSDYQMRQRQDRFSIFTNLTHANAGQRQKYKKLLQPCIL</sequence>